<gene>
    <name evidence="5" type="ORF">GCM10022254_51350</name>
</gene>
<reference evidence="6" key="1">
    <citation type="journal article" date="2019" name="Int. J. Syst. Evol. Microbiol.">
        <title>The Global Catalogue of Microorganisms (GCM) 10K type strain sequencing project: providing services to taxonomists for standard genome sequencing and annotation.</title>
        <authorList>
            <consortium name="The Broad Institute Genomics Platform"/>
            <consortium name="The Broad Institute Genome Sequencing Center for Infectious Disease"/>
            <person name="Wu L."/>
            <person name="Ma J."/>
        </authorList>
    </citation>
    <scope>NUCLEOTIDE SEQUENCE [LARGE SCALE GENOMIC DNA]</scope>
    <source>
        <strain evidence="6">JCM 17440</strain>
    </source>
</reference>
<protein>
    <recommendedName>
        <fullName evidence="3">Carboxylic ester hydrolase</fullName>
        <ecNumber evidence="3">3.1.1.-</ecNumber>
    </recommendedName>
</protein>
<comment type="caution">
    <text evidence="5">The sequence shown here is derived from an EMBL/GenBank/DDBJ whole genome shotgun (WGS) entry which is preliminary data.</text>
</comment>
<dbReference type="EMBL" id="BAABAS010000019">
    <property type="protein sequence ID" value="GAA4237845.1"/>
    <property type="molecule type" value="Genomic_DNA"/>
</dbReference>
<dbReference type="PANTHER" id="PTHR43918">
    <property type="entry name" value="ACETYLCHOLINESTERASE"/>
    <property type="match status" value="1"/>
</dbReference>
<evidence type="ECO:0000313" key="5">
    <source>
        <dbReference type="EMBL" id="GAA4237845.1"/>
    </source>
</evidence>
<proteinExistence type="inferred from homology"/>
<evidence type="ECO:0000256" key="1">
    <source>
        <dbReference type="ARBA" id="ARBA00005964"/>
    </source>
</evidence>
<feature type="domain" description="Carboxylesterase type B" evidence="4">
    <location>
        <begin position="11"/>
        <end position="483"/>
    </location>
</feature>
<dbReference type="PANTHER" id="PTHR43918:SF4">
    <property type="entry name" value="CARBOXYLIC ESTER HYDROLASE"/>
    <property type="match status" value="1"/>
</dbReference>
<evidence type="ECO:0000256" key="3">
    <source>
        <dbReference type="RuleBase" id="RU361235"/>
    </source>
</evidence>
<dbReference type="Gene3D" id="3.40.50.1820">
    <property type="entry name" value="alpha/beta hydrolase"/>
    <property type="match status" value="1"/>
</dbReference>
<dbReference type="PROSITE" id="PS00122">
    <property type="entry name" value="CARBOXYLESTERASE_B_1"/>
    <property type="match status" value="1"/>
</dbReference>
<organism evidence="5 6">
    <name type="scientific">Actinomadura meridiana</name>
    <dbReference type="NCBI Taxonomy" id="559626"/>
    <lineage>
        <taxon>Bacteria</taxon>
        <taxon>Bacillati</taxon>
        <taxon>Actinomycetota</taxon>
        <taxon>Actinomycetes</taxon>
        <taxon>Streptosporangiales</taxon>
        <taxon>Thermomonosporaceae</taxon>
        <taxon>Actinomadura</taxon>
    </lineage>
</organism>
<dbReference type="Pfam" id="PF00135">
    <property type="entry name" value="COesterase"/>
    <property type="match status" value="1"/>
</dbReference>
<name>A0ABP8CDG8_9ACTN</name>
<keyword evidence="2 3" id="KW-0378">Hydrolase</keyword>
<keyword evidence="6" id="KW-1185">Reference proteome</keyword>
<accession>A0ABP8CDG8</accession>
<dbReference type="Proteomes" id="UP001501710">
    <property type="component" value="Unassembled WGS sequence"/>
</dbReference>
<evidence type="ECO:0000256" key="2">
    <source>
        <dbReference type="ARBA" id="ARBA00022801"/>
    </source>
</evidence>
<dbReference type="SUPFAM" id="SSF53474">
    <property type="entry name" value="alpha/beta-Hydrolases"/>
    <property type="match status" value="1"/>
</dbReference>
<dbReference type="InterPro" id="IPR002018">
    <property type="entry name" value="CarbesteraseB"/>
</dbReference>
<dbReference type="RefSeq" id="WP_344901000.1">
    <property type="nucleotide sequence ID" value="NZ_BAABAS010000019.1"/>
</dbReference>
<dbReference type="InterPro" id="IPR050654">
    <property type="entry name" value="AChE-related_enzymes"/>
</dbReference>
<sequence>MTVHEDGPLADTVSGALRGTWEDELAVFRGVPYAAPPVGERRWRPAEPFPAWSGVRDATLDGPVCPQPRSGPVVDLMGDQIRTASAAEDCLTLTVWTPGPDDRRRPVLVWIHGGGFIGGAGSWDIYSGANLAWHGDMVVVAINYRLGPFGYLYAEGEDPTGGNLWLSDQRRALEWVAANISAFGGDPDQIVLGGQSGGAWSTMALLGMPDPPRVRRAVLLSAPGSLRPREKAESAAFTARYAQTLDSDGLRAANAESLVAATARLRPKHMPFAKVMPPYMPTVHDPLVVQDVPARFAERAGIDVLIGWTGDEMGFFLAQAPAAIDSTRQQVEARMRETFGEHAPEAYDVYGDGGRTPYEVLRAYTSDELFRMPALGLARRLAERGRRVWTYEFAVESPAFDGLAGAAHCIDIPFAFDLLDTWHTGGSRLLAGMNTAANQALADRLHAGLISFVRDGDPATGGTPWRPAAGDEIPTLRFGTHTAESPVAPHLVDLWRKAAGPAI</sequence>
<evidence type="ECO:0000259" key="4">
    <source>
        <dbReference type="Pfam" id="PF00135"/>
    </source>
</evidence>
<dbReference type="EC" id="3.1.1.-" evidence="3"/>
<evidence type="ECO:0000313" key="6">
    <source>
        <dbReference type="Proteomes" id="UP001501710"/>
    </source>
</evidence>
<dbReference type="InterPro" id="IPR029058">
    <property type="entry name" value="AB_hydrolase_fold"/>
</dbReference>
<dbReference type="InterPro" id="IPR019826">
    <property type="entry name" value="Carboxylesterase_B_AS"/>
</dbReference>
<comment type="similarity">
    <text evidence="1 3">Belongs to the type-B carboxylesterase/lipase family.</text>
</comment>